<dbReference type="PANTHER" id="PTHR32089:SF117">
    <property type="entry name" value="METHYL ACCEPTING SENSORY TRANSDUCER WITH CACHE_1 SMALL MOLECULE BINDING DOMAIN"/>
    <property type="match status" value="1"/>
</dbReference>
<evidence type="ECO:0000256" key="10">
    <source>
        <dbReference type="ARBA" id="ARBA00029447"/>
    </source>
</evidence>
<evidence type="ECO:0000313" key="17">
    <source>
        <dbReference type="Proteomes" id="UP000294832"/>
    </source>
</evidence>
<dbReference type="SUPFAM" id="SSF58104">
    <property type="entry name" value="Methyl-accepting chemotaxis protein (MCP) signaling domain"/>
    <property type="match status" value="1"/>
</dbReference>
<evidence type="ECO:0000256" key="4">
    <source>
        <dbReference type="ARBA" id="ARBA00022500"/>
    </source>
</evidence>
<evidence type="ECO:0000256" key="13">
    <source>
        <dbReference type="SAM" id="Phobius"/>
    </source>
</evidence>
<sequence length="613" mass="66508">MFTFNQNSRSTSPEYATNAMHSTEREVRTLIDTFANGMGTWLQDRQNAVASLGATIQSNPDVEVTPYLLELHNAMGFGLTYYGDEQGNMYRQDPSLHVDGYDPRVRSWYKGAKETGQFFVSAPYVSATMKKLVITLSQPVQKNGQFAGAAAANVAIDTLTSSVRKLILPGDGYGILLQTNGVIISHPNSQMNDKSVSSLASQFTDGWLRERAAATTLTEFNFEGSPKLFYVASVPNSDWLLLFVLDKASIMSEATSLAWWMSISGVGFLILFALMLLAVFKMQFADLERVSQALNDISKGEGDLTVRIQTKNSHDEIGVLAGGFNQFVTNLHGLISRMGDIADKLGRQSDDTQRAAEQNQQHIAIQQDEITMVATAVTEMASATEEIASNAELTAQTSQEAVKLAIGGHQQVEKSQSSIRNLATEVENAGHIIGELNDHSQKINGILLAISGIAEQTNLLALNAAIEAARAGEQGRGFAVVADEVRVLSQRTHASTQEIQVMIETLQHTAAKAVSSMEYSHKMAETSVDDVEIASASLQQINSAITQISEMATQIATAAEEQTSVTSEINRNTEAIREVSTGLSNEAEVATAKAQQLSELANALQSEVRRFKL</sequence>
<dbReference type="Gene3D" id="3.30.450.20">
    <property type="entry name" value="PAS domain"/>
    <property type="match status" value="2"/>
</dbReference>
<dbReference type="SMART" id="SM00304">
    <property type="entry name" value="HAMP"/>
    <property type="match status" value="2"/>
</dbReference>
<name>A0A4R2F3E4_9GAMM</name>
<feature type="domain" description="HAMP" evidence="15">
    <location>
        <begin position="281"/>
        <end position="336"/>
    </location>
</feature>
<comment type="similarity">
    <text evidence="10">Belongs to the methyl-accepting chemotaxis (MCP) protein family.</text>
</comment>
<dbReference type="Gene3D" id="1.10.287.950">
    <property type="entry name" value="Methyl-accepting chemotaxis protein"/>
    <property type="match status" value="1"/>
</dbReference>
<dbReference type="PROSITE" id="PS50885">
    <property type="entry name" value="HAMP"/>
    <property type="match status" value="1"/>
</dbReference>
<dbReference type="AlphaFoldDB" id="A0A4R2F3E4"/>
<keyword evidence="2" id="KW-1003">Cell membrane</keyword>
<dbReference type="GO" id="GO:0005886">
    <property type="term" value="C:plasma membrane"/>
    <property type="evidence" value="ECO:0007669"/>
    <property type="project" value="UniProtKB-SubCell"/>
</dbReference>
<evidence type="ECO:0000256" key="3">
    <source>
        <dbReference type="ARBA" id="ARBA00022481"/>
    </source>
</evidence>
<dbReference type="Pfam" id="PF00672">
    <property type="entry name" value="HAMP"/>
    <property type="match status" value="1"/>
</dbReference>
<keyword evidence="8 13" id="KW-0472">Membrane</keyword>
<dbReference type="GO" id="GO:0016597">
    <property type="term" value="F:amino acid binding"/>
    <property type="evidence" value="ECO:0007669"/>
    <property type="project" value="UniProtKB-ARBA"/>
</dbReference>
<dbReference type="InterPro" id="IPR029151">
    <property type="entry name" value="Sensor-like_sf"/>
</dbReference>
<keyword evidence="4" id="KW-0145">Chemotaxis</keyword>
<comment type="caution">
    <text evidence="16">The sequence shown here is derived from an EMBL/GenBank/DDBJ whole genome shotgun (WGS) entry which is preliminary data.</text>
</comment>
<keyword evidence="5" id="KW-0997">Cell inner membrane</keyword>
<evidence type="ECO:0000256" key="8">
    <source>
        <dbReference type="ARBA" id="ARBA00023136"/>
    </source>
</evidence>
<accession>A0A4R2F3E4</accession>
<reference evidence="16 17" key="1">
    <citation type="submission" date="2019-03" db="EMBL/GenBank/DDBJ databases">
        <title>Freshwater and sediment microbial communities from various areas in North America, analyzing microbe dynamics in response to fracking.</title>
        <authorList>
            <person name="Lamendella R."/>
        </authorList>
    </citation>
    <scope>NUCLEOTIDE SEQUENCE [LARGE SCALE GENOMIC DNA]</scope>
    <source>
        <strain evidence="16 17">74A</strain>
    </source>
</reference>
<dbReference type="Proteomes" id="UP000294832">
    <property type="component" value="Unassembled WGS sequence"/>
</dbReference>
<dbReference type="GO" id="GO:0006935">
    <property type="term" value="P:chemotaxis"/>
    <property type="evidence" value="ECO:0007669"/>
    <property type="project" value="UniProtKB-KW"/>
</dbReference>
<dbReference type="InterPro" id="IPR003660">
    <property type="entry name" value="HAMP_dom"/>
</dbReference>
<evidence type="ECO:0000313" key="16">
    <source>
        <dbReference type="EMBL" id="TCN75919.1"/>
    </source>
</evidence>
<evidence type="ECO:0000256" key="7">
    <source>
        <dbReference type="ARBA" id="ARBA00022989"/>
    </source>
</evidence>
<dbReference type="PROSITE" id="PS50111">
    <property type="entry name" value="CHEMOTAXIS_TRANSDUC_2"/>
    <property type="match status" value="1"/>
</dbReference>
<feature type="region of interest" description="Disordered" evidence="12">
    <location>
        <begin position="1"/>
        <end position="21"/>
    </location>
</feature>
<dbReference type="SUPFAM" id="SSF103190">
    <property type="entry name" value="Sensory domain-like"/>
    <property type="match status" value="1"/>
</dbReference>
<dbReference type="CDD" id="cd12913">
    <property type="entry name" value="PDC1_MCP_like"/>
    <property type="match status" value="1"/>
</dbReference>
<keyword evidence="6 13" id="KW-0812">Transmembrane</keyword>
<protein>
    <submittedName>
        <fullName evidence="16">Methyl-accepting chemotaxis sensory transducer with Cache sensor</fullName>
    </submittedName>
</protein>
<comment type="subcellular location">
    <subcellularLocation>
        <location evidence="1">Cell membrane</location>
        <topology evidence="1">Multi-pass membrane protein</topology>
    </subcellularLocation>
</comment>
<evidence type="ECO:0000259" key="14">
    <source>
        <dbReference type="PROSITE" id="PS50111"/>
    </source>
</evidence>
<evidence type="ECO:0000256" key="11">
    <source>
        <dbReference type="PROSITE-ProRule" id="PRU00284"/>
    </source>
</evidence>
<dbReference type="InterPro" id="IPR033479">
    <property type="entry name" value="dCache_1"/>
</dbReference>
<evidence type="ECO:0000259" key="15">
    <source>
        <dbReference type="PROSITE" id="PS50885"/>
    </source>
</evidence>
<evidence type="ECO:0000256" key="12">
    <source>
        <dbReference type="SAM" id="MobiDB-lite"/>
    </source>
</evidence>
<keyword evidence="17" id="KW-1185">Reference proteome</keyword>
<dbReference type="Pfam" id="PF00015">
    <property type="entry name" value="MCPsignal"/>
    <property type="match status" value="1"/>
</dbReference>
<dbReference type="CDD" id="cd12912">
    <property type="entry name" value="PDC2_MCP_like"/>
    <property type="match status" value="1"/>
</dbReference>
<evidence type="ECO:0000256" key="2">
    <source>
        <dbReference type="ARBA" id="ARBA00022475"/>
    </source>
</evidence>
<evidence type="ECO:0000256" key="5">
    <source>
        <dbReference type="ARBA" id="ARBA00022519"/>
    </source>
</evidence>
<proteinExistence type="inferred from homology"/>
<dbReference type="InterPro" id="IPR004089">
    <property type="entry name" value="MCPsignal_dom"/>
</dbReference>
<feature type="domain" description="Methyl-accepting transducer" evidence="14">
    <location>
        <begin position="341"/>
        <end position="577"/>
    </location>
</feature>
<dbReference type="OrthoDB" id="2489132at2"/>
<dbReference type="CDD" id="cd11386">
    <property type="entry name" value="MCP_signal"/>
    <property type="match status" value="1"/>
</dbReference>
<feature type="transmembrane region" description="Helical" evidence="13">
    <location>
        <begin position="257"/>
        <end position="280"/>
    </location>
</feature>
<gene>
    <name evidence="16" type="ORF">EDC91_1635</name>
</gene>
<keyword evidence="9 11" id="KW-0807">Transducer</keyword>
<dbReference type="CDD" id="cd06225">
    <property type="entry name" value="HAMP"/>
    <property type="match status" value="1"/>
</dbReference>
<dbReference type="GO" id="GO:0004888">
    <property type="term" value="F:transmembrane signaling receptor activity"/>
    <property type="evidence" value="ECO:0007669"/>
    <property type="project" value="InterPro"/>
</dbReference>
<dbReference type="SMART" id="SM00283">
    <property type="entry name" value="MA"/>
    <property type="match status" value="1"/>
</dbReference>
<organism evidence="16 17">
    <name type="scientific">Shewanella fodinae</name>
    <dbReference type="NCBI Taxonomy" id="552357"/>
    <lineage>
        <taxon>Bacteria</taxon>
        <taxon>Pseudomonadati</taxon>
        <taxon>Pseudomonadota</taxon>
        <taxon>Gammaproteobacteria</taxon>
        <taxon>Alteromonadales</taxon>
        <taxon>Shewanellaceae</taxon>
        <taxon>Shewanella</taxon>
    </lineage>
</organism>
<keyword evidence="3" id="KW-0488">Methylation</keyword>
<evidence type="ECO:0000256" key="6">
    <source>
        <dbReference type="ARBA" id="ARBA00022692"/>
    </source>
</evidence>
<keyword evidence="7 13" id="KW-1133">Transmembrane helix</keyword>
<evidence type="ECO:0000256" key="9">
    <source>
        <dbReference type="ARBA" id="ARBA00023224"/>
    </source>
</evidence>
<dbReference type="EMBL" id="SLWF01000063">
    <property type="protein sequence ID" value="TCN75919.1"/>
    <property type="molecule type" value="Genomic_DNA"/>
</dbReference>
<dbReference type="Pfam" id="PF02743">
    <property type="entry name" value="dCache_1"/>
    <property type="match status" value="1"/>
</dbReference>
<dbReference type="PRINTS" id="PR00260">
    <property type="entry name" value="CHEMTRNSDUCR"/>
</dbReference>
<dbReference type="FunFam" id="1.10.287.950:FF:000001">
    <property type="entry name" value="Methyl-accepting chemotaxis sensory transducer"/>
    <property type="match status" value="1"/>
</dbReference>
<evidence type="ECO:0000256" key="1">
    <source>
        <dbReference type="ARBA" id="ARBA00004651"/>
    </source>
</evidence>
<dbReference type="GO" id="GO:0043200">
    <property type="term" value="P:response to amino acid"/>
    <property type="evidence" value="ECO:0007669"/>
    <property type="project" value="UniProtKB-ARBA"/>
</dbReference>
<dbReference type="GO" id="GO:0007165">
    <property type="term" value="P:signal transduction"/>
    <property type="evidence" value="ECO:0007669"/>
    <property type="project" value="UniProtKB-KW"/>
</dbReference>
<dbReference type="FunFam" id="3.30.450.20:FF:000048">
    <property type="entry name" value="Methyl-accepting chemotaxis protein"/>
    <property type="match status" value="1"/>
</dbReference>
<dbReference type="InterPro" id="IPR004090">
    <property type="entry name" value="Chemotax_Me-accpt_rcpt"/>
</dbReference>
<dbReference type="PANTHER" id="PTHR32089">
    <property type="entry name" value="METHYL-ACCEPTING CHEMOTAXIS PROTEIN MCPB"/>
    <property type="match status" value="1"/>
</dbReference>